<accession>A0A919XSB9</accession>
<dbReference type="InterPro" id="IPR050664">
    <property type="entry name" value="Octanoyltrans_LipM/LipL"/>
</dbReference>
<dbReference type="InterPro" id="IPR004143">
    <property type="entry name" value="BPL_LPL_catalytic"/>
</dbReference>
<dbReference type="Proteomes" id="UP000681162">
    <property type="component" value="Unassembled WGS sequence"/>
</dbReference>
<dbReference type="SUPFAM" id="SSF55681">
    <property type="entry name" value="Class II aaRS and biotin synthetases"/>
    <property type="match status" value="1"/>
</dbReference>
<dbReference type="PANTHER" id="PTHR43679:SF2">
    <property type="entry name" value="OCTANOYL-[GCVH]:PROTEIN N-OCTANOYLTRANSFERASE"/>
    <property type="match status" value="1"/>
</dbReference>
<name>A0A919XSB9_9BACL</name>
<keyword evidence="3" id="KW-1185">Reference proteome</keyword>
<dbReference type="EMBL" id="BORR01000004">
    <property type="protein sequence ID" value="GIO36653.1"/>
    <property type="molecule type" value="Genomic_DNA"/>
</dbReference>
<dbReference type="Gene3D" id="3.30.930.10">
    <property type="entry name" value="Bira Bifunctional Protein, Domain 2"/>
    <property type="match status" value="1"/>
</dbReference>
<sequence length="282" mass="30490">MIRPILILDRTHTALDGDVLEHFALDELLGRHTGEGGPAVCHFWRHAGSFVMGSRDSRLPQTRTAVRALHASGIDAVVRHSGGAAVPLDAGVINVSLILPILESIHRQNFRQDFQRMVSLIQRAVMQACRAAGAEEAEVAAGEIEGAFCPGDYDLSVGGRKFCGIAQRRQRKALIIQAFVIVEGSGSARARLVRSFYDTAAAGADPGQYPLVIPEYTASLEELTGIGSGKAGIARFIEGVKQVIRAENTEQVMNADAVELILADKARIKETAAKLRQRYELP</sequence>
<dbReference type="RefSeq" id="WP_249412916.1">
    <property type="nucleotide sequence ID" value="NZ_BORR01000004.1"/>
</dbReference>
<dbReference type="GO" id="GO:0140096">
    <property type="term" value="F:catalytic activity, acting on a protein"/>
    <property type="evidence" value="ECO:0007669"/>
    <property type="project" value="UniProtKB-ARBA"/>
</dbReference>
<protein>
    <submittedName>
        <fullName evidence="2">Octanoyl-[GcvH]:protein N-octanoyltransferase</fullName>
    </submittedName>
</protein>
<organism evidence="2 3">
    <name type="scientific">Paenibacillus antibioticophila</name>
    <dbReference type="NCBI Taxonomy" id="1274374"/>
    <lineage>
        <taxon>Bacteria</taxon>
        <taxon>Bacillati</taxon>
        <taxon>Bacillota</taxon>
        <taxon>Bacilli</taxon>
        <taxon>Bacillales</taxon>
        <taxon>Paenibacillaceae</taxon>
        <taxon>Paenibacillus</taxon>
    </lineage>
</organism>
<dbReference type="PANTHER" id="PTHR43679">
    <property type="entry name" value="OCTANOYLTRANSFERASE LIPM-RELATED"/>
    <property type="match status" value="1"/>
</dbReference>
<dbReference type="AlphaFoldDB" id="A0A919XSB9"/>
<evidence type="ECO:0000259" key="1">
    <source>
        <dbReference type="PROSITE" id="PS51733"/>
    </source>
</evidence>
<proteinExistence type="predicted"/>
<dbReference type="Pfam" id="PF21948">
    <property type="entry name" value="LplA-B_cat"/>
    <property type="match status" value="1"/>
</dbReference>
<dbReference type="PROSITE" id="PS51733">
    <property type="entry name" value="BPL_LPL_CATALYTIC"/>
    <property type="match status" value="1"/>
</dbReference>
<dbReference type="InterPro" id="IPR045864">
    <property type="entry name" value="aa-tRNA-synth_II/BPL/LPL"/>
</dbReference>
<gene>
    <name evidence="2" type="primary">lipL</name>
    <name evidence="2" type="ORF">J41TS12_15140</name>
</gene>
<comment type="caution">
    <text evidence="2">The sequence shown here is derived from an EMBL/GenBank/DDBJ whole genome shotgun (WGS) entry which is preliminary data.</text>
</comment>
<reference evidence="2 3" key="1">
    <citation type="submission" date="2021-03" db="EMBL/GenBank/DDBJ databases">
        <title>Antimicrobial resistance genes in bacteria isolated from Japanese honey, and their potential for conferring macrolide and lincosamide resistance in the American foulbrood pathogen Paenibacillus larvae.</title>
        <authorList>
            <person name="Okamoto M."/>
            <person name="Kumagai M."/>
            <person name="Kanamori H."/>
            <person name="Takamatsu D."/>
        </authorList>
    </citation>
    <scope>NUCLEOTIDE SEQUENCE [LARGE SCALE GENOMIC DNA]</scope>
    <source>
        <strain evidence="2 3">J41TS12</strain>
    </source>
</reference>
<evidence type="ECO:0000313" key="2">
    <source>
        <dbReference type="EMBL" id="GIO36653.1"/>
    </source>
</evidence>
<feature type="domain" description="BPL/LPL catalytic" evidence="1">
    <location>
        <begin position="35"/>
        <end position="228"/>
    </location>
</feature>
<dbReference type="GO" id="GO:0016740">
    <property type="term" value="F:transferase activity"/>
    <property type="evidence" value="ECO:0007669"/>
    <property type="project" value="UniProtKB-ARBA"/>
</dbReference>
<evidence type="ECO:0000313" key="3">
    <source>
        <dbReference type="Proteomes" id="UP000681162"/>
    </source>
</evidence>
<dbReference type="GO" id="GO:0009249">
    <property type="term" value="P:protein lipoylation"/>
    <property type="evidence" value="ECO:0007669"/>
    <property type="project" value="UniProtKB-ARBA"/>
</dbReference>